<proteinExistence type="predicted"/>
<dbReference type="SUPFAM" id="SSF52821">
    <property type="entry name" value="Rhodanese/Cell cycle control phosphatase"/>
    <property type="match status" value="1"/>
</dbReference>
<evidence type="ECO:0000256" key="6">
    <source>
        <dbReference type="SAM" id="MobiDB-lite"/>
    </source>
</evidence>
<dbReference type="PROSITE" id="PS50206">
    <property type="entry name" value="RHODANESE_3"/>
    <property type="match status" value="1"/>
</dbReference>
<dbReference type="Gramene" id="PNT67825">
    <property type="protein sequence ID" value="PNT67825"/>
    <property type="gene ID" value="BRADI_3g32551v3"/>
</dbReference>
<comment type="function">
    <text evidence="5">Possesses phosphatase activity towards p-nitrophenyl phosphate in vitro.</text>
</comment>
<dbReference type="GO" id="GO:0005634">
    <property type="term" value="C:nucleus"/>
    <property type="evidence" value="ECO:0000318"/>
    <property type="project" value="GO_Central"/>
</dbReference>
<dbReference type="PANTHER" id="PTHR10828">
    <property type="entry name" value="M-PHASE INDUCER PHOSPHATASE DUAL SPECIFICITY PHOSPHATASE CDC25"/>
    <property type="match status" value="1"/>
</dbReference>
<dbReference type="EMBL" id="CM000882">
    <property type="protein sequence ID" value="PNT67825.1"/>
    <property type="molecule type" value="Genomic_DNA"/>
</dbReference>
<evidence type="ECO:0000313" key="8">
    <source>
        <dbReference type="EMBL" id="PNT67825.1"/>
    </source>
</evidence>
<reference evidence="9" key="3">
    <citation type="submission" date="2018-08" db="UniProtKB">
        <authorList>
            <consortium name="EnsemblPlants"/>
        </authorList>
    </citation>
    <scope>IDENTIFICATION</scope>
    <source>
        <strain evidence="9">cv. Bd21</strain>
    </source>
</reference>
<dbReference type="InterPro" id="IPR036873">
    <property type="entry name" value="Rhodanese-like_dom_sf"/>
</dbReference>
<evidence type="ECO:0000256" key="2">
    <source>
        <dbReference type="ARBA" id="ARBA00038969"/>
    </source>
</evidence>
<dbReference type="Pfam" id="PF00581">
    <property type="entry name" value="Rhodanese"/>
    <property type="match status" value="1"/>
</dbReference>
<dbReference type="FunFam" id="3.40.250.10:FF:000037">
    <property type="entry name" value="Dual-specificity phosphatase CDC25"/>
    <property type="match status" value="1"/>
</dbReference>
<gene>
    <name evidence="8" type="ORF">BRADI_3g32551v3</name>
</gene>
<dbReference type="AlphaFoldDB" id="A0A2K2D0M9"/>
<dbReference type="GO" id="GO:0004725">
    <property type="term" value="F:protein tyrosine phosphatase activity"/>
    <property type="evidence" value="ECO:0000318"/>
    <property type="project" value="GO_Central"/>
</dbReference>
<feature type="region of interest" description="Disordered" evidence="6">
    <location>
        <begin position="49"/>
        <end position="82"/>
    </location>
</feature>
<dbReference type="EC" id="1.20.4.1" evidence="2"/>
<dbReference type="GO" id="GO:0005737">
    <property type="term" value="C:cytoplasm"/>
    <property type="evidence" value="ECO:0000318"/>
    <property type="project" value="GO_Central"/>
</dbReference>
<evidence type="ECO:0000256" key="3">
    <source>
        <dbReference type="ARBA" id="ARBA00051619"/>
    </source>
</evidence>
<evidence type="ECO:0000256" key="4">
    <source>
        <dbReference type="ARBA" id="ARBA00054697"/>
    </source>
</evidence>
<dbReference type="GO" id="GO:0008794">
    <property type="term" value="F:arsenate reductase (glutaredoxin) activity"/>
    <property type="evidence" value="ECO:0007669"/>
    <property type="project" value="UniProtKB-EC"/>
</dbReference>
<dbReference type="STRING" id="15368.A0A2K2D0M9"/>
<accession>A0A2K2D0M9</accession>
<reference evidence="8 9" key="1">
    <citation type="journal article" date="2010" name="Nature">
        <title>Genome sequencing and analysis of the model grass Brachypodium distachyon.</title>
        <authorList>
            <consortium name="International Brachypodium Initiative"/>
        </authorList>
    </citation>
    <scope>NUCLEOTIDE SEQUENCE [LARGE SCALE GENOMIC DNA]</scope>
    <source>
        <strain evidence="8 9">Bd21</strain>
    </source>
</reference>
<dbReference type="ExpressionAtlas" id="A0A2K2D0M9">
    <property type="expression patterns" value="baseline and differential"/>
</dbReference>
<dbReference type="PANTHER" id="PTHR10828:SF67">
    <property type="entry name" value="ARSENATE REDUCTASE 2.1"/>
    <property type="match status" value="1"/>
</dbReference>
<dbReference type="OrthoDB" id="102559at2759"/>
<name>A0A2K2D0M9_BRADI</name>
<reference evidence="8" key="2">
    <citation type="submission" date="2017-06" db="EMBL/GenBank/DDBJ databases">
        <title>WGS assembly of Brachypodium distachyon.</title>
        <authorList>
            <consortium name="The International Brachypodium Initiative"/>
            <person name="Lucas S."/>
            <person name="Harmon-Smith M."/>
            <person name="Lail K."/>
            <person name="Tice H."/>
            <person name="Grimwood J."/>
            <person name="Bruce D."/>
            <person name="Barry K."/>
            <person name="Shu S."/>
            <person name="Lindquist E."/>
            <person name="Wang M."/>
            <person name="Pitluck S."/>
            <person name="Vogel J.P."/>
            <person name="Garvin D.F."/>
            <person name="Mockler T.C."/>
            <person name="Schmutz J."/>
            <person name="Rokhsar D."/>
            <person name="Bevan M.W."/>
        </authorList>
    </citation>
    <scope>NUCLEOTIDE SEQUENCE</scope>
    <source>
        <strain evidence="8">Bd21</strain>
    </source>
</reference>
<protein>
    <recommendedName>
        <fullName evidence="2">arsenate reductase (glutathione/glutaredoxin)</fullName>
        <ecNumber evidence="2">1.20.4.1</ecNumber>
    </recommendedName>
</protein>
<dbReference type="InterPro" id="IPR001763">
    <property type="entry name" value="Rhodanese-like_dom"/>
</dbReference>
<evidence type="ECO:0000313" key="10">
    <source>
        <dbReference type="Proteomes" id="UP000008810"/>
    </source>
</evidence>
<evidence type="ECO:0000259" key="7">
    <source>
        <dbReference type="PROSITE" id="PS50206"/>
    </source>
</evidence>
<comment type="function">
    <text evidence="4">Possesses arsenate reductase activity in vitro. Catalyzes the reduction of arsenate [As(V)] to arsenite [As(III)]. May play a role in arsenic retention in roots.</text>
</comment>
<feature type="domain" description="Rhodanese" evidence="7">
    <location>
        <begin position="165"/>
        <end position="266"/>
    </location>
</feature>
<comment type="catalytic activity">
    <reaction evidence="3">
        <text>[glutaredoxin]-dithiol + arsenate + glutathione + H(+) = glutathionyl-S-S-[glutaredoxin] + arsenite + H2O</text>
        <dbReference type="Rhea" id="RHEA:22016"/>
        <dbReference type="Rhea" id="RHEA-COMP:10729"/>
        <dbReference type="Rhea" id="RHEA-COMP:17668"/>
        <dbReference type="ChEBI" id="CHEBI:15377"/>
        <dbReference type="ChEBI" id="CHEBI:15378"/>
        <dbReference type="ChEBI" id="CHEBI:29242"/>
        <dbReference type="ChEBI" id="CHEBI:29950"/>
        <dbReference type="ChEBI" id="CHEBI:48597"/>
        <dbReference type="ChEBI" id="CHEBI:57925"/>
        <dbReference type="ChEBI" id="CHEBI:146199"/>
        <dbReference type="EC" id="1.20.4.1"/>
    </reaction>
</comment>
<keyword evidence="1" id="KW-0560">Oxidoreductase</keyword>
<evidence type="ECO:0000256" key="1">
    <source>
        <dbReference type="ARBA" id="ARBA00023002"/>
    </source>
</evidence>
<evidence type="ECO:0000256" key="5">
    <source>
        <dbReference type="ARBA" id="ARBA00055695"/>
    </source>
</evidence>
<dbReference type="EnsemblPlants" id="PNT67825">
    <property type="protein sequence ID" value="PNT67825"/>
    <property type="gene ID" value="BRADI_3g32551v3"/>
</dbReference>
<dbReference type="Gene3D" id="3.40.250.10">
    <property type="entry name" value="Rhodanese-like domain"/>
    <property type="match status" value="1"/>
</dbReference>
<sequence length="277" mass="30150">MAPDAGMRNGIGEWHGKRERGKCLDAMAPAAKRSSRAWKGAKFWCARAPCHGPPEKRPAQRSSLARLCSSAPRAQDRGPLVPPRLAEAVGTGEESYIISAPAHVATYLPGRGRQAIKKARGLGQWPALHLADRHNHRRLKVRGFRGMARSVSCVSAAKLVSMTRGNNRLAVIDVRDEERSYQAHIAGSHHFASGSFAARLPELVRATSGKDTLVFHCALSQVRGPSCARMFSDYLSESKEDSGIKNIMVLERGFNGWEISGQHVCNCKDAPCKGTCS</sequence>
<organism evidence="8">
    <name type="scientific">Brachypodium distachyon</name>
    <name type="common">Purple false brome</name>
    <name type="synonym">Trachynia distachya</name>
    <dbReference type="NCBI Taxonomy" id="15368"/>
    <lineage>
        <taxon>Eukaryota</taxon>
        <taxon>Viridiplantae</taxon>
        <taxon>Streptophyta</taxon>
        <taxon>Embryophyta</taxon>
        <taxon>Tracheophyta</taxon>
        <taxon>Spermatophyta</taxon>
        <taxon>Magnoliopsida</taxon>
        <taxon>Liliopsida</taxon>
        <taxon>Poales</taxon>
        <taxon>Poaceae</taxon>
        <taxon>BOP clade</taxon>
        <taxon>Pooideae</taxon>
        <taxon>Stipodae</taxon>
        <taxon>Brachypodieae</taxon>
        <taxon>Brachypodium</taxon>
    </lineage>
</organism>
<dbReference type="InParanoid" id="A0A2K2D0M9"/>
<keyword evidence="10" id="KW-1185">Reference proteome</keyword>
<dbReference type="Proteomes" id="UP000008810">
    <property type="component" value="Chromosome 3"/>
</dbReference>
<evidence type="ECO:0000313" key="9">
    <source>
        <dbReference type="EnsemblPlants" id="PNT67825"/>
    </source>
</evidence>